<evidence type="ECO:0008006" key="3">
    <source>
        <dbReference type="Google" id="ProtNLM"/>
    </source>
</evidence>
<protein>
    <recommendedName>
        <fullName evidence="3">Transposase IS30-like HTH domain-containing protein</fullName>
    </recommendedName>
</protein>
<proteinExistence type="predicted"/>
<name>A0A6A5SQJ1_9PLEO</name>
<dbReference type="AlphaFoldDB" id="A0A6A5SQJ1"/>
<organism evidence="1 2">
    <name type="scientific">Clathrospora elynae</name>
    <dbReference type="NCBI Taxonomy" id="706981"/>
    <lineage>
        <taxon>Eukaryota</taxon>
        <taxon>Fungi</taxon>
        <taxon>Dikarya</taxon>
        <taxon>Ascomycota</taxon>
        <taxon>Pezizomycotina</taxon>
        <taxon>Dothideomycetes</taxon>
        <taxon>Pleosporomycetidae</taxon>
        <taxon>Pleosporales</taxon>
        <taxon>Diademaceae</taxon>
        <taxon>Clathrospora</taxon>
    </lineage>
</organism>
<accession>A0A6A5SQJ1</accession>
<dbReference type="EMBL" id="ML976031">
    <property type="protein sequence ID" value="KAF1942871.1"/>
    <property type="molecule type" value="Genomic_DNA"/>
</dbReference>
<dbReference type="OrthoDB" id="5405453at2759"/>
<keyword evidence="2" id="KW-1185">Reference proteome</keyword>
<dbReference type="Proteomes" id="UP000800038">
    <property type="component" value="Unassembled WGS sequence"/>
</dbReference>
<evidence type="ECO:0000313" key="1">
    <source>
        <dbReference type="EMBL" id="KAF1942871.1"/>
    </source>
</evidence>
<evidence type="ECO:0000313" key="2">
    <source>
        <dbReference type="Proteomes" id="UP000800038"/>
    </source>
</evidence>
<sequence>MASTQEPPSTPRHRYLTRDERLQVQTLSQAGHTQVWIADHLRILRRQVGYAIASYQVTPKH</sequence>
<reference evidence="1" key="1">
    <citation type="journal article" date="2020" name="Stud. Mycol.">
        <title>101 Dothideomycetes genomes: a test case for predicting lifestyles and emergence of pathogens.</title>
        <authorList>
            <person name="Haridas S."/>
            <person name="Albert R."/>
            <person name="Binder M."/>
            <person name="Bloem J."/>
            <person name="Labutti K."/>
            <person name="Salamov A."/>
            <person name="Andreopoulos B."/>
            <person name="Baker S."/>
            <person name="Barry K."/>
            <person name="Bills G."/>
            <person name="Bluhm B."/>
            <person name="Cannon C."/>
            <person name="Castanera R."/>
            <person name="Culley D."/>
            <person name="Daum C."/>
            <person name="Ezra D."/>
            <person name="Gonzalez J."/>
            <person name="Henrissat B."/>
            <person name="Kuo A."/>
            <person name="Liang C."/>
            <person name="Lipzen A."/>
            <person name="Lutzoni F."/>
            <person name="Magnuson J."/>
            <person name="Mondo S."/>
            <person name="Nolan M."/>
            <person name="Ohm R."/>
            <person name="Pangilinan J."/>
            <person name="Park H.-J."/>
            <person name="Ramirez L."/>
            <person name="Alfaro M."/>
            <person name="Sun H."/>
            <person name="Tritt A."/>
            <person name="Yoshinaga Y."/>
            <person name="Zwiers L.-H."/>
            <person name="Turgeon B."/>
            <person name="Goodwin S."/>
            <person name="Spatafora J."/>
            <person name="Crous P."/>
            <person name="Grigoriev I."/>
        </authorList>
    </citation>
    <scope>NUCLEOTIDE SEQUENCE</scope>
    <source>
        <strain evidence="1">CBS 161.51</strain>
    </source>
</reference>
<gene>
    <name evidence="1" type="ORF">EJ02DRAFT_453968</name>
</gene>